<sequence length="547" mass="54533">MSAFDRDNGSPVEEPENTGVPQDDGPERAADITGAEETGPVHGAPASRPQAFDAGPAASFDRAAPGPEPQAAPIGRSAVPQRPTRGRSLFPRAGAARPTGPAGQPSSDPSRGHWAEPPRDPSPTGPFTAYSGGFGAPPVPPHGPFPQDPSASWPAPRPAGADQRSGRSRTALIAAATALVTSLVVGPTAAVATSQLLSDQGPISSLETAGGSASSGSVSTVADTTLPSVVSISTATGGGSGFVVSSDGLIVTNNHVVSGAEELAVRFDDGTEAAAAVVGTDPVSDLAVIQAEGVSGLAPAVLGDSDRVEVGADVVAIGSPLGLSGTVTSGVVSALDRPVNTGSTQEQPEEGEQEEGQEGPFGLPEQQERSAPRVGMSTVIDAIQTDAPINPGNSGGPLMNMSGEVIGINTAIATTSSGVGSAGQSGSIGLGFAIPVNQARPIIEELIADGEASYAAIEATITVPEDDAPGARVVEANPDGAADQAGLRADDVITKVDDRVVSDPDVLIAEIRSHRPGDTVTVTYQRDGETAEALVTLSGQSASAIGE</sequence>
<evidence type="ECO:0000313" key="7">
    <source>
        <dbReference type="Proteomes" id="UP000295281"/>
    </source>
</evidence>
<dbReference type="Pfam" id="PF13180">
    <property type="entry name" value="PDZ_2"/>
    <property type="match status" value="1"/>
</dbReference>
<comment type="caution">
    <text evidence="6">The sequence shown here is derived from an EMBL/GenBank/DDBJ whole genome shotgun (WGS) entry which is preliminary data.</text>
</comment>
<dbReference type="OrthoDB" id="9758917at2"/>
<dbReference type="InterPro" id="IPR043504">
    <property type="entry name" value="Peptidase_S1_PA_chymotrypsin"/>
</dbReference>
<keyword evidence="2 6" id="KW-0645">Protease</keyword>
<dbReference type="InterPro" id="IPR051201">
    <property type="entry name" value="Chloro_Bact_Ser_Proteases"/>
</dbReference>
<evidence type="ECO:0000256" key="2">
    <source>
        <dbReference type="ARBA" id="ARBA00022670"/>
    </source>
</evidence>
<feature type="compositionally biased region" description="Low complexity" evidence="4">
    <location>
        <begin position="91"/>
        <end position="105"/>
    </location>
</feature>
<keyword evidence="7" id="KW-1185">Reference proteome</keyword>
<feature type="compositionally biased region" description="Basic and acidic residues" evidence="4">
    <location>
        <begin position="110"/>
        <end position="119"/>
    </location>
</feature>
<evidence type="ECO:0000256" key="1">
    <source>
        <dbReference type="ARBA" id="ARBA00010541"/>
    </source>
</evidence>
<dbReference type="AlphaFoldDB" id="A0A4R6USC6"/>
<dbReference type="InterPro" id="IPR036034">
    <property type="entry name" value="PDZ_sf"/>
</dbReference>
<dbReference type="Gene3D" id="2.30.42.10">
    <property type="match status" value="1"/>
</dbReference>
<reference evidence="6 7" key="1">
    <citation type="submission" date="2019-03" db="EMBL/GenBank/DDBJ databases">
        <title>Genomic Encyclopedia of Type Strains, Phase IV (KMG-IV): sequencing the most valuable type-strain genomes for metagenomic binning, comparative biology and taxonomic classification.</title>
        <authorList>
            <person name="Goeker M."/>
        </authorList>
    </citation>
    <scope>NUCLEOTIDE SEQUENCE [LARGE SCALE GENOMIC DNA]</scope>
    <source>
        <strain evidence="6 7">DSM 46770</strain>
    </source>
</reference>
<dbReference type="Pfam" id="PF13365">
    <property type="entry name" value="Trypsin_2"/>
    <property type="match status" value="1"/>
</dbReference>
<dbReference type="PANTHER" id="PTHR43343">
    <property type="entry name" value="PEPTIDASE S12"/>
    <property type="match status" value="1"/>
</dbReference>
<dbReference type="EMBL" id="SNYN01000014">
    <property type="protein sequence ID" value="TDQ49982.1"/>
    <property type="molecule type" value="Genomic_DNA"/>
</dbReference>
<dbReference type="Gene3D" id="2.40.10.10">
    <property type="entry name" value="Trypsin-like serine proteases"/>
    <property type="match status" value="2"/>
</dbReference>
<dbReference type="Proteomes" id="UP000295281">
    <property type="component" value="Unassembled WGS sequence"/>
</dbReference>
<evidence type="ECO:0000256" key="3">
    <source>
        <dbReference type="ARBA" id="ARBA00022801"/>
    </source>
</evidence>
<feature type="compositionally biased region" description="Acidic residues" evidence="4">
    <location>
        <begin position="347"/>
        <end position="357"/>
    </location>
</feature>
<dbReference type="GO" id="GO:0006508">
    <property type="term" value="P:proteolysis"/>
    <property type="evidence" value="ECO:0007669"/>
    <property type="project" value="UniProtKB-KW"/>
</dbReference>
<dbReference type="SUPFAM" id="SSF50156">
    <property type="entry name" value="PDZ domain-like"/>
    <property type="match status" value="1"/>
</dbReference>
<name>A0A4R6USC6_9ACTN</name>
<evidence type="ECO:0000256" key="4">
    <source>
        <dbReference type="SAM" id="MobiDB-lite"/>
    </source>
</evidence>
<organism evidence="6 7">
    <name type="scientific">Actinorugispora endophytica</name>
    <dbReference type="NCBI Taxonomy" id="1605990"/>
    <lineage>
        <taxon>Bacteria</taxon>
        <taxon>Bacillati</taxon>
        <taxon>Actinomycetota</taxon>
        <taxon>Actinomycetes</taxon>
        <taxon>Streptosporangiales</taxon>
        <taxon>Nocardiopsidaceae</taxon>
        <taxon>Actinorugispora</taxon>
    </lineage>
</organism>
<feature type="region of interest" description="Disordered" evidence="4">
    <location>
        <begin position="337"/>
        <end position="373"/>
    </location>
</feature>
<dbReference type="SMART" id="SM00228">
    <property type="entry name" value="PDZ"/>
    <property type="match status" value="1"/>
</dbReference>
<dbReference type="PANTHER" id="PTHR43343:SF3">
    <property type="entry name" value="PROTEASE DO-LIKE 8, CHLOROPLASTIC"/>
    <property type="match status" value="1"/>
</dbReference>
<dbReference type="PRINTS" id="PR00834">
    <property type="entry name" value="PROTEASES2C"/>
</dbReference>
<keyword evidence="3" id="KW-0378">Hydrolase</keyword>
<dbReference type="InterPro" id="IPR009003">
    <property type="entry name" value="Peptidase_S1_PA"/>
</dbReference>
<dbReference type="RefSeq" id="WP_133742378.1">
    <property type="nucleotide sequence ID" value="NZ_SNYN01000014.1"/>
</dbReference>
<dbReference type="InterPro" id="IPR001478">
    <property type="entry name" value="PDZ"/>
</dbReference>
<dbReference type="InterPro" id="IPR001940">
    <property type="entry name" value="Peptidase_S1C"/>
</dbReference>
<accession>A0A4R6USC6</accession>
<protein>
    <submittedName>
        <fullName evidence="6">Putative serine protease PepD</fullName>
    </submittedName>
</protein>
<dbReference type="GO" id="GO:0004252">
    <property type="term" value="F:serine-type endopeptidase activity"/>
    <property type="evidence" value="ECO:0007669"/>
    <property type="project" value="InterPro"/>
</dbReference>
<feature type="domain" description="PDZ" evidence="5">
    <location>
        <begin position="428"/>
        <end position="528"/>
    </location>
</feature>
<gene>
    <name evidence="6" type="ORF">EV190_11426</name>
</gene>
<evidence type="ECO:0000313" key="6">
    <source>
        <dbReference type="EMBL" id="TDQ49982.1"/>
    </source>
</evidence>
<feature type="compositionally biased region" description="Pro residues" evidence="4">
    <location>
        <begin position="137"/>
        <end position="147"/>
    </location>
</feature>
<dbReference type="SUPFAM" id="SSF50494">
    <property type="entry name" value="Trypsin-like serine proteases"/>
    <property type="match status" value="1"/>
</dbReference>
<proteinExistence type="inferred from homology"/>
<evidence type="ECO:0000259" key="5">
    <source>
        <dbReference type="SMART" id="SM00228"/>
    </source>
</evidence>
<feature type="region of interest" description="Disordered" evidence="4">
    <location>
        <begin position="1"/>
        <end position="168"/>
    </location>
</feature>
<comment type="similarity">
    <text evidence="1">Belongs to the peptidase S1C family.</text>
</comment>